<dbReference type="PANTHER" id="PTHR43808">
    <property type="entry name" value="ACETYLORNITHINE DEACETYLASE"/>
    <property type="match status" value="1"/>
</dbReference>
<keyword evidence="1" id="KW-0479">Metal-binding</keyword>
<gene>
    <name evidence="4" type="ORF">J4557_43140</name>
</gene>
<dbReference type="EMBL" id="JAGEOK010000044">
    <property type="protein sequence ID" value="MBO2444335.1"/>
    <property type="molecule type" value="Genomic_DNA"/>
</dbReference>
<dbReference type="Proteomes" id="UP000666915">
    <property type="component" value="Unassembled WGS sequence"/>
</dbReference>
<reference evidence="4 5" key="1">
    <citation type="submission" date="2021-03" db="EMBL/GenBank/DDBJ databases">
        <authorList>
            <person name="Kanchanasin P."/>
            <person name="Saeng-In P."/>
            <person name="Phongsopitanun W."/>
            <person name="Yuki M."/>
            <person name="Kudo T."/>
            <person name="Ohkuma M."/>
            <person name="Tanasupawat S."/>
        </authorList>
    </citation>
    <scope>NUCLEOTIDE SEQUENCE [LARGE SCALE GENOMIC DNA]</scope>
    <source>
        <strain evidence="4 5">L46</strain>
    </source>
</reference>
<name>A0ABS3RE09_9ACTN</name>
<evidence type="ECO:0000259" key="3">
    <source>
        <dbReference type="Pfam" id="PF07687"/>
    </source>
</evidence>
<dbReference type="SUPFAM" id="SSF55031">
    <property type="entry name" value="Bacterial exopeptidase dimerisation domain"/>
    <property type="match status" value="1"/>
</dbReference>
<dbReference type="Pfam" id="PF07687">
    <property type="entry name" value="M20_dimer"/>
    <property type="match status" value="1"/>
</dbReference>
<keyword evidence="2" id="KW-0378">Hydrolase</keyword>
<feature type="domain" description="Peptidase M20 dimerisation" evidence="3">
    <location>
        <begin position="239"/>
        <end position="321"/>
    </location>
</feature>
<evidence type="ECO:0000313" key="5">
    <source>
        <dbReference type="Proteomes" id="UP000666915"/>
    </source>
</evidence>
<dbReference type="SUPFAM" id="SSF53187">
    <property type="entry name" value="Zn-dependent exopeptidases"/>
    <property type="match status" value="1"/>
</dbReference>
<organism evidence="4 5">
    <name type="scientific">Actinomadura nitritigenes</name>
    <dbReference type="NCBI Taxonomy" id="134602"/>
    <lineage>
        <taxon>Bacteria</taxon>
        <taxon>Bacillati</taxon>
        <taxon>Actinomycetota</taxon>
        <taxon>Actinomycetes</taxon>
        <taxon>Streptosporangiales</taxon>
        <taxon>Thermomonosporaceae</taxon>
        <taxon>Actinomadura</taxon>
    </lineage>
</organism>
<dbReference type="Gene3D" id="3.40.630.10">
    <property type="entry name" value="Zn peptidases"/>
    <property type="match status" value="1"/>
</dbReference>
<accession>A0ABS3RE09</accession>
<dbReference type="InterPro" id="IPR036264">
    <property type="entry name" value="Bact_exopeptidase_dim_dom"/>
</dbReference>
<sequence length="440" mass="46960">MTALDGTRSELVRAAEELIDPERLADIVMAMAGVPSPTGEEGELARWAVDSLTGAGIEARYQPIDDDQGNAVARLRGDGTGPDLLLYAPIDTLTTGNPEEDLPRVGTALRYDMVPEPVRDGDYVIGLGASNPKGHAACLVAALEILHRAGTPLRGDVVLGLGAGGMPTNKRTAAHVRRYNAGQGNGCSFMLEQGVWADYALIAKPGWAVSWDEVGLCWFEVSVGGSYSYAGSRHRIDYRNAILGAGTVAAALEEWFAEYTARHTAGTVAPQGNIGAIEGGFMRMPAVSPATCRFVLDLRTSPASTPMSVKREFADAITRIGRAHPRLDIAWDMILAIPGTATDPESWVVRAAIEAWEAEEGRPHEPILGNSGATDANILRGRGVPTARIGMTRAGAQAPLPVDFPMGMNVVDVREMCRLTRHILRTTINTCTRTRADVGL</sequence>
<keyword evidence="5" id="KW-1185">Reference proteome</keyword>
<dbReference type="RefSeq" id="WP_208272630.1">
    <property type="nucleotide sequence ID" value="NZ_BAAAGM010000075.1"/>
</dbReference>
<comment type="caution">
    <text evidence="4">The sequence shown here is derived from an EMBL/GenBank/DDBJ whole genome shotgun (WGS) entry which is preliminary data.</text>
</comment>
<dbReference type="InterPro" id="IPR011650">
    <property type="entry name" value="Peptidase_M20_dimer"/>
</dbReference>
<dbReference type="Gene3D" id="3.30.70.360">
    <property type="match status" value="1"/>
</dbReference>
<protein>
    <submittedName>
        <fullName evidence="4">M20/M25/M40 family metallo-hydrolase</fullName>
    </submittedName>
</protein>
<evidence type="ECO:0000256" key="2">
    <source>
        <dbReference type="ARBA" id="ARBA00022801"/>
    </source>
</evidence>
<evidence type="ECO:0000256" key="1">
    <source>
        <dbReference type="ARBA" id="ARBA00022723"/>
    </source>
</evidence>
<dbReference type="InterPro" id="IPR050072">
    <property type="entry name" value="Peptidase_M20A"/>
</dbReference>
<proteinExistence type="predicted"/>
<evidence type="ECO:0000313" key="4">
    <source>
        <dbReference type="EMBL" id="MBO2444335.1"/>
    </source>
</evidence>